<evidence type="ECO:0000313" key="3">
    <source>
        <dbReference type="Proteomes" id="UP000198565"/>
    </source>
</evidence>
<feature type="transmembrane region" description="Helical" evidence="1">
    <location>
        <begin position="12"/>
        <end position="32"/>
    </location>
</feature>
<reference evidence="3" key="1">
    <citation type="submission" date="2016-10" db="EMBL/GenBank/DDBJ databases">
        <authorList>
            <person name="Varghese N."/>
            <person name="Submissions S."/>
        </authorList>
    </citation>
    <scope>NUCLEOTIDE SEQUENCE [LARGE SCALE GENOMIC DNA]</scope>
    <source>
        <strain evidence="3">CGMCC 1.4250</strain>
    </source>
</reference>
<accession>A0A1I4JNK7</accession>
<dbReference type="AlphaFoldDB" id="A0A1I4JNK7"/>
<sequence length="92" mass="10339">MNKSFKKISIVSDLLLFLSFVVGYCILYFSGIAVGNGFALLLIILVFGLISFFSKAVIYTLNGELRKSIAMYFLSFLYLVLFFVILALMLNS</sequence>
<dbReference type="Proteomes" id="UP000198565">
    <property type="component" value="Unassembled WGS sequence"/>
</dbReference>
<feature type="transmembrane region" description="Helical" evidence="1">
    <location>
        <begin position="70"/>
        <end position="90"/>
    </location>
</feature>
<proteinExistence type="predicted"/>
<keyword evidence="1" id="KW-1133">Transmembrane helix</keyword>
<organism evidence="2 3">
    <name type="scientific">Gracilibacillus orientalis</name>
    <dbReference type="NCBI Taxonomy" id="334253"/>
    <lineage>
        <taxon>Bacteria</taxon>
        <taxon>Bacillati</taxon>
        <taxon>Bacillota</taxon>
        <taxon>Bacilli</taxon>
        <taxon>Bacillales</taxon>
        <taxon>Bacillaceae</taxon>
        <taxon>Gracilibacillus</taxon>
    </lineage>
</organism>
<name>A0A1I4JNK7_9BACI</name>
<evidence type="ECO:0000313" key="2">
    <source>
        <dbReference type="EMBL" id="SFL67716.1"/>
    </source>
</evidence>
<gene>
    <name evidence="2" type="ORF">SAMN04487943_10356</name>
</gene>
<keyword evidence="1" id="KW-0472">Membrane</keyword>
<protein>
    <submittedName>
        <fullName evidence="2">Uncharacterized protein</fullName>
    </submittedName>
</protein>
<feature type="transmembrane region" description="Helical" evidence="1">
    <location>
        <begin position="38"/>
        <end position="58"/>
    </location>
</feature>
<keyword evidence="3" id="KW-1185">Reference proteome</keyword>
<keyword evidence="1" id="KW-0812">Transmembrane</keyword>
<evidence type="ECO:0000256" key="1">
    <source>
        <dbReference type="SAM" id="Phobius"/>
    </source>
</evidence>
<dbReference type="EMBL" id="FOTR01000003">
    <property type="protein sequence ID" value="SFL67716.1"/>
    <property type="molecule type" value="Genomic_DNA"/>
</dbReference>